<sequence>RLNPEEVSYIYADFFKTYVQNNDVNLIQLTDLLAIFGKIFVYKESEIDGELYLLYFEILYQSILQLFANYKKNDYDHVQKICKSFAYLFTNVSTIEVFSEIQPNVLKLTESLLQFIGKFGDDNSYLIAEILFVISDVFVVVEKSNLLIELFMQLLKEIDPTEFNSLCFLLRLCIANSIHQKI</sequence>
<gene>
    <name evidence="1" type="ORF">TPC1_13573</name>
</gene>
<evidence type="ECO:0000313" key="1">
    <source>
        <dbReference type="EMBL" id="JAP93945.1"/>
    </source>
</evidence>
<feature type="non-terminal residue" evidence="1">
    <location>
        <position position="1"/>
    </location>
</feature>
<proteinExistence type="predicted"/>
<organism evidence="1">
    <name type="scientific">Trepomonas sp. PC1</name>
    <dbReference type="NCBI Taxonomy" id="1076344"/>
    <lineage>
        <taxon>Eukaryota</taxon>
        <taxon>Metamonada</taxon>
        <taxon>Diplomonadida</taxon>
        <taxon>Hexamitidae</taxon>
        <taxon>Hexamitinae</taxon>
        <taxon>Trepomonas</taxon>
    </lineage>
</organism>
<reference evidence="1" key="1">
    <citation type="submission" date="2015-07" db="EMBL/GenBank/DDBJ databases">
        <title>Adaptation to a free-living lifestyle via gene acquisitions in the diplomonad Trepomonas sp. PC1.</title>
        <authorList>
            <person name="Xu F."/>
            <person name="Jerlstrom-Hultqvist J."/>
            <person name="Kolisko M."/>
            <person name="Simpson A.G.B."/>
            <person name="Roger A.J."/>
            <person name="Svard S.G."/>
            <person name="Andersson J.O."/>
        </authorList>
    </citation>
    <scope>NUCLEOTIDE SEQUENCE</scope>
    <source>
        <strain evidence="1">PC1</strain>
    </source>
</reference>
<feature type="non-terminal residue" evidence="1">
    <location>
        <position position="182"/>
    </location>
</feature>
<dbReference type="EMBL" id="GDID01002661">
    <property type="protein sequence ID" value="JAP93945.1"/>
    <property type="molecule type" value="Transcribed_RNA"/>
</dbReference>
<dbReference type="SUPFAM" id="SSF48371">
    <property type="entry name" value="ARM repeat"/>
    <property type="match status" value="1"/>
</dbReference>
<dbReference type="AlphaFoldDB" id="A0A146KE46"/>
<accession>A0A146KE46</accession>
<dbReference type="InterPro" id="IPR016024">
    <property type="entry name" value="ARM-type_fold"/>
</dbReference>
<protein>
    <submittedName>
        <fullName evidence="1">Uncharacterized protein</fullName>
    </submittedName>
</protein>
<name>A0A146KE46_9EUKA</name>